<dbReference type="InterPro" id="IPR053863">
    <property type="entry name" value="Glyoxy/Ble-like_N"/>
</dbReference>
<accession>A0A8J2BJ15</accession>
<dbReference type="Proteomes" id="UP000663859">
    <property type="component" value="Unassembled WGS sequence"/>
</dbReference>
<dbReference type="Gene3D" id="3.10.180.10">
    <property type="entry name" value="2,3-Dihydroxybiphenyl 1,2-Dioxygenase, domain 1"/>
    <property type="match status" value="1"/>
</dbReference>
<organism evidence="2 3">
    <name type="scientific">Candidatus Methylacidithermus pantelleriae</name>
    <dbReference type="NCBI Taxonomy" id="2744239"/>
    <lineage>
        <taxon>Bacteria</taxon>
        <taxon>Pseudomonadati</taxon>
        <taxon>Verrucomicrobiota</taxon>
        <taxon>Methylacidiphilae</taxon>
        <taxon>Methylacidiphilales</taxon>
        <taxon>Methylacidiphilaceae</taxon>
        <taxon>Candidatus Methylacidithermus</taxon>
    </lineage>
</organism>
<proteinExistence type="predicted"/>
<dbReference type="RefSeq" id="WP_174582065.1">
    <property type="nucleotide sequence ID" value="NZ_CAJNOB010000023.1"/>
</dbReference>
<dbReference type="InterPro" id="IPR029068">
    <property type="entry name" value="Glyas_Bleomycin-R_OHBP_Dase"/>
</dbReference>
<evidence type="ECO:0000313" key="3">
    <source>
        <dbReference type="Proteomes" id="UP000663859"/>
    </source>
</evidence>
<dbReference type="AlphaFoldDB" id="A0A8J2BJ15"/>
<reference evidence="2" key="1">
    <citation type="submission" date="2021-02" db="EMBL/GenBank/DDBJ databases">
        <authorList>
            <person name="Cremers G."/>
            <person name="Picone N."/>
        </authorList>
    </citation>
    <scope>NUCLEOTIDE SEQUENCE</scope>
    <source>
        <strain evidence="2">PQ17</strain>
    </source>
</reference>
<dbReference type="EMBL" id="CAJNOB010000023">
    <property type="protein sequence ID" value="CAF0698935.1"/>
    <property type="molecule type" value="Genomic_DNA"/>
</dbReference>
<feature type="domain" description="Glyoxalase/Bleomycin resistance-like N-terminal" evidence="1">
    <location>
        <begin position="10"/>
        <end position="32"/>
    </location>
</feature>
<dbReference type="SUPFAM" id="SSF54593">
    <property type="entry name" value="Glyoxalase/Bleomycin resistance protein/Dihydroxybiphenyl dioxygenase"/>
    <property type="match status" value="1"/>
</dbReference>
<protein>
    <submittedName>
        <fullName evidence="2">VOC family protein</fullName>
    </submittedName>
</protein>
<name>A0A8J2BJ15_9BACT</name>
<keyword evidence="3" id="KW-1185">Reference proteome</keyword>
<comment type="caution">
    <text evidence="2">The sequence shown here is derived from an EMBL/GenBank/DDBJ whole genome shotgun (WGS) entry which is preliminary data.</text>
</comment>
<gene>
    <name evidence="2" type="ORF">MPNT_30068</name>
</gene>
<dbReference type="Pfam" id="PF22677">
    <property type="entry name" value="Ble-like_N"/>
    <property type="match status" value="1"/>
</dbReference>
<evidence type="ECO:0000313" key="2">
    <source>
        <dbReference type="EMBL" id="CAF0698935.1"/>
    </source>
</evidence>
<sequence length="97" mass="11236">MPVDVFGYRHFLIEADDIQRAVTFYQDVFGLHLLLALERRAFFWLEKDKLIEFCSIVPEKYGLARGAGFPCLSFDPFGNRIQVVTVEEARLALWIVP</sequence>
<evidence type="ECO:0000259" key="1">
    <source>
        <dbReference type="Pfam" id="PF22677"/>
    </source>
</evidence>